<evidence type="ECO:0000256" key="1">
    <source>
        <dbReference type="ARBA" id="ARBA00004141"/>
    </source>
</evidence>
<dbReference type="AlphaFoldDB" id="A0A1R4H865"/>
<feature type="transmembrane region" description="Helical" evidence="8">
    <location>
        <begin position="28"/>
        <end position="50"/>
    </location>
</feature>
<dbReference type="NCBIfam" id="NF033827">
    <property type="entry name" value="CDF_efflux_DmeF"/>
    <property type="match status" value="1"/>
</dbReference>
<evidence type="ECO:0000256" key="4">
    <source>
        <dbReference type="ARBA" id="ARBA00022906"/>
    </source>
</evidence>
<dbReference type="InterPro" id="IPR027469">
    <property type="entry name" value="Cation_efflux_TMD_sf"/>
</dbReference>
<feature type="transmembrane region" description="Helical" evidence="8">
    <location>
        <begin position="56"/>
        <end position="73"/>
    </location>
</feature>
<comment type="subcellular location">
    <subcellularLocation>
        <location evidence="1">Membrane</location>
        <topology evidence="1">Multi-pass membrane protein</topology>
    </subcellularLocation>
</comment>
<dbReference type="GO" id="GO:0006882">
    <property type="term" value="P:intracellular zinc ion homeostasis"/>
    <property type="evidence" value="ECO:0007669"/>
    <property type="project" value="InterPro"/>
</dbReference>
<dbReference type="PANTHER" id="PTHR45755">
    <property type="match status" value="1"/>
</dbReference>
<gene>
    <name evidence="10" type="ORF">CRENPOLYSF1_270002</name>
</gene>
<proteinExistence type="predicted"/>
<keyword evidence="5 8" id="KW-1133">Transmembrane helix</keyword>
<evidence type="ECO:0000256" key="3">
    <source>
        <dbReference type="ARBA" id="ARBA00022692"/>
    </source>
</evidence>
<evidence type="ECO:0000313" key="10">
    <source>
        <dbReference type="EMBL" id="SJM92221.1"/>
    </source>
</evidence>
<dbReference type="InterPro" id="IPR045316">
    <property type="entry name" value="Msc2-like"/>
</dbReference>
<accession>A0A1R4H865</accession>
<organism evidence="10 11">
    <name type="scientific">Crenothrix polyspora</name>
    <dbReference type="NCBI Taxonomy" id="360316"/>
    <lineage>
        <taxon>Bacteria</taxon>
        <taxon>Pseudomonadati</taxon>
        <taxon>Pseudomonadota</taxon>
        <taxon>Gammaproteobacteria</taxon>
        <taxon>Methylococcales</taxon>
        <taxon>Crenotrichaceae</taxon>
        <taxon>Crenothrix</taxon>
    </lineage>
</organism>
<keyword evidence="4" id="KW-0862">Zinc</keyword>
<keyword evidence="6" id="KW-0406">Ion transport</keyword>
<keyword evidence="2" id="KW-0813">Transport</keyword>
<evidence type="ECO:0000256" key="8">
    <source>
        <dbReference type="SAM" id="Phobius"/>
    </source>
</evidence>
<evidence type="ECO:0000256" key="2">
    <source>
        <dbReference type="ARBA" id="ARBA00022448"/>
    </source>
</evidence>
<dbReference type="PANTHER" id="PTHR45755:SF4">
    <property type="entry name" value="ZINC TRANSPORTER 7"/>
    <property type="match status" value="1"/>
</dbReference>
<keyword evidence="3 8" id="KW-0812">Transmembrane</keyword>
<feature type="transmembrane region" description="Helical" evidence="8">
    <location>
        <begin position="130"/>
        <end position="148"/>
    </location>
</feature>
<evidence type="ECO:0000256" key="6">
    <source>
        <dbReference type="ARBA" id="ARBA00023065"/>
    </source>
</evidence>
<dbReference type="RefSeq" id="WP_087143297.1">
    <property type="nucleotide sequence ID" value="NZ_FUKI01000101.1"/>
</dbReference>
<keyword evidence="11" id="KW-1185">Reference proteome</keyword>
<evidence type="ECO:0000313" key="11">
    <source>
        <dbReference type="Proteomes" id="UP000195667"/>
    </source>
</evidence>
<reference evidence="11" key="1">
    <citation type="submission" date="2017-02" db="EMBL/GenBank/DDBJ databases">
        <authorList>
            <person name="Daims H."/>
        </authorList>
    </citation>
    <scope>NUCLEOTIDE SEQUENCE [LARGE SCALE GENOMIC DNA]</scope>
</reference>
<protein>
    <recommendedName>
        <fullName evidence="9">Cation efflux protein transmembrane domain-containing protein</fullName>
    </recommendedName>
</protein>
<evidence type="ECO:0000259" key="9">
    <source>
        <dbReference type="Pfam" id="PF01545"/>
    </source>
</evidence>
<dbReference type="InterPro" id="IPR002524">
    <property type="entry name" value="Cation_efflux"/>
</dbReference>
<dbReference type="GO" id="GO:0016020">
    <property type="term" value="C:membrane"/>
    <property type="evidence" value="ECO:0007669"/>
    <property type="project" value="UniProtKB-SubCell"/>
</dbReference>
<keyword evidence="4" id="KW-0864">Zinc transport</keyword>
<name>A0A1R4H865_9GAMM</name>
<evidence type="ECO:0000256" key="7">
    <source>
        <dbReference type="ARBA" id="ARBA00023136"/>
    </source>
</evidence>
<dbReference type="InterPro" id="IPR058533">
    <property type="entry name" value="Cation_efflux_TM"/>
</dbReference>
<keyword evidence="7 8" id="KW-0472">Membrane</keyword>
<dbReference type="Pfam" id="PF01545">
    <property type="entry name" value="Cation_efflux"/>
    <property type="match status" value="1"/>
</dbReference>
<dbReference type="GO" id="GO:0005385">
    <property type="term" value="F:zinc ion transmembrane transporter activity"/>
    <property type="evidence" value="ECO:0007669"/>
    <property type="project" value="InterPro"/>
</dbReference>
<feature type="transmembrane region" description="Helical" evidence="8">
    <location>
        <begin position="85"/>
        <end position="110"/>
    </location>
</feature>
<dbReference type="EMBL" id="FUKI01000101">
    <property type="protein sequence ID" value="SJM92221.1"/>
    <property type="molecule type" value="Genomic_DNA"/>
</dbReference>
<dbReference type="OrthoDB" id="271709at2"/>
<feature type="transmembrane region" description="Helical" evidence="8">
    <location>
        <begin position="217"/>
        <end position="234"/>
    </location>
</feature>
<feature type="domain" description="Cation efflux protein transmembrane" evidence="9">
    <location>
        <begin position="28"/>
        <end position="242"/>
    </location>
</feature>
<dbReference type="SUPFAM" id="SSF161111">
    <property type="entry name" value="Cation efflux protein transmembrane domain-like"/>
    <property type="match status" value="1"/>
</dbReference>
<feature type="transmembrane region" description="Helical" evidence="8">
    <location>
        <begin position="185"/>
        <end position="205"/>
    </location>
</feature>
<dbReference type="NCBIfam" id="TIGR01297">
    <property type="entry name" value="CDF"/>
    <property type="match status" value="1"/>
</dbReference>
<evidence type="ECO:0000256" key="5">
    <source>
        <dbReference type="ARBA" id="ARBA00022989"/>
    </source>
</evidence>
<dbReference type="Proteomes" id="UP000195667">
    <property type="component" value="Unassembled WGS sequence"/>
</dbReference>
<sequence>MHDNALNRLQHRHDFVVSNKQGERRTKLILVLTVFTMLVEIGAGIVFGSLALLADGWHMATHIAAFMITLFAYRYSRLHTHDNTFAFSAGKVGVLGGFASSIALGVVALVMLVESVARLFTPHVIQYNEAIYVALFGLLINVVCAFLVKNHVHIPVDTDDTDHSESDFEHAFDAEHEEDHNLRAVYLHILADALTSILAIIALVAGKYYGLSGLDPIMGIIGALVISRWAYGLIKETSPILLDENISVRYKAAIQETIEADADNRISDLHIWRVSPGYFAVMMSVVTHHPKQPDYYKALLTQFNLHGSKNHLAHITVEVNLCSDEDCLASDLSAHNASTLIDAGQA</sequence>
<dbReference type="Gene3D" id="1.20.1510.10">
    <property type="entry name" value="Cation efflux protein transmembrane domain"/>
    <property type="match status" value="1"/>
</dbReference>